<dbReference type="SUPFAM" id="SSF55120">
    <property type="entry name" value="Pseudouridine synthase"/>
    <property type="match status" value="1"/>
</dbReference>
<sequence length="365" mass="41802">MGSSGRRRYLIWIAYAGGVYGRFNAMAKHPKSPSSVMSLLERVISETLRIDWRQARISPSSRTDAGVHALRNAVTADLPVHFTPIPSIRDPNDCTQWKKCWNEALEDYGFADSLKILDVHPVATGFNGRYHVAYRKYVYRLCVENPEVDWASTLSYYGHPDAYPHLGGFGELNHSWMIRPPFDVYKARQACALFKGEQNVASFYPFDDTELTNNKIPGWELDTMRYFLSVSLDPGQPYCKSRDPVLNAHMADLYHCYNFTVVARSFVKRQIRRMMSWIVAIASGKRTMDDLKWLLDNPHPSHWLRFNLKDAPAHGLYLTDVVYDPRMYTDPVPQYQLGWDLSPPLRILHGSSQPVTLLHGDKDAG</sequence>
<organism evidence="6 7">
    <name type="scientific">Plectus sambesii</name>
    <dbReference type="NCBI Taxonomy" id="2011161"/>
    <lineage>
        <taxon>Eukaryota</taxon>
        <taxon>Metazoa</taxon>
        <taxon>Ecdysozoa</taxon>
        <taxon>Nematoda</taxon>
        <taxon>Chromadorea</taxon>
        <taxon>Plectida</taxon>
        <taxon>Plectina</taxon>
        <taxon>Plectoidea</taxon>
        <taxon>Plectidae</taxon>
        <taxon>Plectus</taxon>
    </lineage>
</organism>
<dbReference type="WBParaSite" id="PSAMB.scaffold6598size9147.g28770.t1">
    <property type="protein sequence ID" value="PSAMB.scaffold6598size9147.g28770.t1"/>
    <property type="gene ID" value="PSAMB.scaffold6598size9147.g28770"/>
</dbReference>
<evidence type="ECO:0000259" key="5">
    <source>
        <dbReference type="Pfam" id="PF01416"/>
    </source>
</evidence>
<evidence type="ECO:0000256" key="2">
    <source>
        <dbReference type="ARBA" id="ARBA00022694"/>
    </source>
</evidence>
<evidence type="ECO:0000256" key="4">
    <source>
        <dbReference type="RuleBase" id="RU003792"/>
    </source>
</evidence>
<dbReference type="AlphaFoldDB" id="A0A914X5L4"/>
<accession>A0A914X5L4</accession>
<name>A0A914X5L4_9BILA</name>
<dbReference type="InterPro" id="IPR001406">
    <property type="entry name" value="PsdUridine_synth_TruA"/>
</dbReference>
<feature type="domain" description="Pseudouridine synthase I TruA alpha/beta" evidence="5">
    <location>
        <begin position="251"/>
        <end position="324"/>
    </location>
</feature>
<dbReference type="EC" id="5.4.99.12" evidence="4"/>
<comment type="catalytic activity">
    <reaction evidence="4">
        <text>uridine(38/39/40) in tRNA = pseudouridine(38/39/40) in tRNA</text>
        <dbReference type="Rhea" id="RHEA:22376"/>
        <dbReference type="Rhea" id="RHEA-COMP:10085"/>
        <dbReference type="Rhea" id="RHEA-COMP:10087"/>
        <dbReference type="ChEBI" id="CHEBI:65314"/>
        <dbReference type="ChEBI" id="CHEBI:65315"/>
        <dbReference type="EC" id="5.4.99.12"/>
    </reaction>
</comment>
<dbReference type="GO" id="GO:0160147">
    <property type="term" value="F:tRNA pseudouridine(38-40) synthase activity"/>
    <property type="evidence" value="ECO:0007669"/>
    <property type="project" value="UniProtKB-EC"/>
</dbReference>
<protein>
    <recommendedName>
        <fullName evidence="4">tRNA pseudouridine synthase</fullName>
        <ecNumber evidence="4">5.4.99.12</ecNumber>
    </recommendedName>
</protein>
<keyword evidence="2 4" id="KW-0819">tRNA processing</keyword>
<dbReference type="Proteomes" id="UP000887566">
    <property type="component" value="Unplaced"/>
</dbReference>
<dbReference type="InterPro" id="IPR020094">
    <property type="entry name" value="TruA/RsuA/RluB/E/F_N"/>
</dbReference>
<dbReference type="PANTHER" id="PTHR11142">
    <property type="entry name" value="PSEUDOURIDYLATE SYNTHASE"/>
    <property type="match status" value="1"/>
</dbReference>
<dbReference type="Pfam" id="PF01416">
    <property type="entry name" value="PseudoU_synth_1"/>
    <property type="match status" value="1"/>
</dbReference>
<reference evidence="7" key="1">
    <citation type="submission" date="2022-11" db="UniProtKB">
        <authorList>
            <consortium name="WormBaseParasite"/>
        </authorList>
    </citation>
    <scope>IDENTIFICATION</scope>
</reference>
<evidence type="ECO:0000313" key="6">
    <source>
        <dbReference type="Proteomes" id="UP000887566"/>
    </source>
</evidence>
<dbReference type="InterPro" id="IPR020097">
    <property type="entry name" value="PsdUridine_synth_TruA_a/b_dom"/>
</dbReference>
<comment type="similarity">
    <text evidence="1 4">Belongs to the tRNA pseudouridine synthase TruA family.</text>
</comment>
<keyword evidence="6" id="KW-1185">Reference proteome</keyword>
<dbReference type="PANTHER" id="PTHR11142:SF0">
    <property type="entry name" value="TRNA PSEUDOURIDINE SYNTHASE-LIKE 1"/>
    <property type="match status" value="1"/>
</dbReference>
<dbReference type="InterPro" id="IPR020095">
    <property type="entry name" value="PsdUridine_synth_TruA_C"/>
</dbReference>
<dbReference type="GO" id="GO:0003723">
    <property type="term" value="F:RNA binding"/>
    <property type="evidence" value="ECO:0007669"/>
    <property type="project" value="InterPro"/>
</dbReference>
<dbReference type="Gene3D" id="3.30.70.660">
    <property type="entry name" value="Pseudouridine synthase I, catalytic domain, C-terminal subdomain"/>
    <property type="match status" value="1"/>
</dbReference>
<dbReference type="GO" id="GO:0031119">
    <property type="term" value="P:tRNA pseudouridine synthesis"/>
    <property type="evidence" value="ECO:0007669"/>
    <property type="project" value="TreeGrafter"/>
</dbReference>
<dbReference type="Gene3D" id="3.30.70.580">
    <property type="entry name" value="Pseudouridine synthase I, catalytic domain, N-terminal subdomain"/>
    <property type="match status" value="1"/>
</dbReference>
<evidence type="ECO:0000256" key="1">
    <source>
        <dbReference type="ARBA" id="ARBA00009375"/>
    </source>
</evidence>
<keyword evidence="3 4" id="KW-0413">Isomerase</keyword>
<proteinExistence type="inferred from homology"/>
<evidence type="ECO:0000256" key="3">
    <source>
        <dbReference type="ARBA" id="ARBA00023235"/>
    </source>
</evidence>
<dbReference type="InterPro" id="IPR020103">
    <property type="entry name" value="PsdUridine_synth_cat_dom_sf"/>
</dbReference>
<evidence type="ECO:0000313" key="7">
    <source>
        <dbReference type="WBParaSite" id="PSAMB.scaffold6598size9147.g28770.t1"/>
    </source>
</evidence>